<gene>
    <name evidence="2" type="ORF">NCTC13336_01794</name>
</gene>
<dbReference type="AlphaFoldDB" id="A0A377R2C2"/>
<dbReference type="Proteomes" id="UP000254293">
    <property type="component" value="Unassembled WGS sequence"/>
</dbReference>
<name>A0A377R2C2_9NEIS</name>
<keyword evidence="1" id="KW-0812">Transmembrane</keyword>
<evidence type="ECO:0000313" key="2">
    <source>
        <dbReference type="EMBL" id="STR02907.1"/>
    </source>
</evidence>
<organism evidence="2 3">
    <name type="scientific">Kingella potus</name>
    <dbReference type="NCBI Taxonomy" id="265175"/>
    <lineage>
        <taxon>Bacteria</taxon>
        <taxon>Pseudomonadati</taxon>
        <taxon>Pseudomonadota</taxon>
        <taxon>Betaproteobacteria</taxon>
        <taxon>Neisseriales</taxon>
        <taxon>Neisseriaceae</taxon>
        <taxon>Kingella</taxon>
    </lineage>
</organism>
<dbReference type="RefSeq" id="WP_244731648.1">
    <property type="nucleotide sequence ID" value="NZ_CP091516.1"/>
</dbReference>
<protein>
    <submittedName>
        <fullName evidence="2">Uncharacterized protein</fullName>
    </submittedName>
</protein>
<keyword evidence="3" id="KW-1185">Reference proteome</keyword>
<keyword evidence="1" id="KW-0472">Membrane</keyword>
<dbReference type="EMBL" id="UGJJ01000002">
    <property type="protein sequence ID" value="STR02907.1"/>
    <property type="molecule type" value="Genomic_DNA"/>
</dbReference>
<reference evidence="2 3" key="1">
    <citation type="submission" date="2018-06" db="EMBL/GenBank/DDBJ databases">
        <authorList>
            <consortium name="Pathogen Informatics"/>
            <person name="Doyle S."/>
        </authorList>
    </citation>
    <scope>NUCLEOTIDE SEQUENCE [LARGE SCALE GENOMIC DNA]</scope>
    <source>
        <strain evidence="2 3">NCTC13336</strain>
    </source>
</reference>
<sequence length="86" mass="9170">MNQQPQAFQQSTPAIGVGEWIVTLIVLSLPLIGLIMACVWGFSSSTNPSKSNFCKAWLVFALIGIVLYFVLVAAFLGGAAAMQPPQ</sequence>
<keyword evidence="1" id="KW-1133">Transmembrane helix</keyword>
<evidence type="ECO:0000313" key="3">
    <source>
        <dbReference type="Proteomes" id="UP000254293"/>
    </source>
</evidence>
<feature type="transmembrane region" description="Helical" evidence="1">
    <location>
        <begin position="54"/>
        <end position="81"/>
    </location>
</feature>
<evidence type="ECO:0000256" key="1">
    <source>
        <dbReference type="SAM" id="Phobius"/>
    </source>
</evidence>
<feature type="transmembrane region" description="Helical" evidence="1">
    <location>
        <begin position="20"/>
        <end position="42"/>
    </location>
</feature>
<proteinExistence type="predicted"/>
<accession>A0A377R2C2</accession>